<protein>
    <submittedName>
        <fullName evidence="1">Uncharacterized protein</fullName>
    </submittedName>
</protein>
<sequence length="39" mass="4072">GGGGIDLQVIKGSGKKEKSKGLESIKKINLTDAGKFQKL</sequence>
<feature type="non-terminal residue" evidence="1">
    <location>
        <position position="1"/>
    </location>
</feature>
<feature type="non-terminal residue" evidence="1">
    <location>
        <position position="39"/>
    </location>
</feature>
<gene>
    <name evidence="1" type="ORF">S01H4_67254</name>
</gene>
<proteinExistence type="predicted"/>
<evidence type="ECO:0000313" key="1">
    <source>
        <dbReference type="EMBL" id="GAH21138.1"/>
    </source>
</evidence>
<name>X1FK37_9ZZZZ</name>
<comment type="caution">
    <text evidence="1">The sequence shown here is derived from an EMBL/GenBank/DDBJ whole genome shotgun (WGS) entry which is preliminary data.</text>
</comment>
<reference evidence="1" key="1">
    <citation type="journal article" date="2014" name="Front. Microbiol.">
        <title>High frequency of phylogenetically diverse reductive dehalogenase-homologous genes in deep subseafloor sedimentary metagenomes.</title>
        <authorList>
            <person name="Kawai M."/>
            <person name="Futagami T."/>
            <person name="Toyoda A."/>
            <person name="Takaki Y."/>
            <person name="Nishi S."/>
            <person name="Hori S."/>
            <person name="Arai W."/>
            <person name="Tsubouchi T."/>
            <person name="Morono Y."/>
            <person name="Uchiyama I."/>
            <person name="Ito T."/>
            <person name="Fujiyama A."/>
            <person name="Inagaki F."/>
            <person name="Takami H."/>
        </authorList>
    </citation>
    <scope>NUCLEOTIDE SEQUENCE</scope>
    <source>
        <strain evidence="1">Expedition CK06-06</strain>
    </source>
</reference>
<dbReference type="EMBL" id="BART01042184">
    <property type="protein sequence ID" value="GAH21138.1"/>
    <property type="molecule type" value="Genomic_DNA"/>
</dbReference>
<organism evidence="1">
    <name type="scientific">marine sediment metagenome</name>
    <dbReference type="NCBI Taxonomy" id="412755"/>
    <lineage>
        <taxon>unclassified sequences</taxon>
        <taxon>metagenomes</taxon>
        <taxon>ecological metagenomes</taxon>
    </lineage>
</organism>
<accession>X1FK37</accession>
<dbReference type="AlphaFoldDB" id="X1FK37"/>